<organism evidence="5 6">
    <name type="scientific">Paenibacillus selenitireducens</name>
    <dbReference type="NCBI Taxonomy" id="1324314"/>
    <lineage>
        <taxon>Bacteria</taxon>
        <taxon>Bacillati</taxon>
        <taxon>Bacillota</taxon>
        <taxon>Bacilli</taxon>
        <taxon>Bacillales</taxon>
        <taxon>Paenibacillaceae</taxon>
        <taxon>Paenibacillus</taxon>
    </lineage>
</organism>
<keyword evidence="1 2" id="KW-0238">DNA-binding</keyword>
<dbReference type="EMBL" id="MSZX01000020">
    <property type="protein sequence ID" value="OPA73260.1"/>
    <property type="molecule type" value="Genomic_DNA"/>
</dbReference>
<feature type="region of interest" description="Disordered" evidence="3">
    <location>
        <begin position="199"/>
        <end position="221"/>
    </location>
</feature>
<dbReference type="PROSITE" id="PS50977">
    <property type="entry name" value="HTH_TETR_2"/>
    <property type="match status" value="1"/>
</dbReference>
<dbReference type="InterPro" id="IPR009057">
    <property type="entry name" value="Homeodomain-like_sf"/>
</dbReference>
<evidence type="ECO:0000256" key="2">
    <source>
        <dbReference type="PROSITE-ProRule" id="PRU00335"/>
    </source>
</evidence>
<evidence type="ECO:0000256" key="3">
    <source>
        <dbReference type="SAM" id="MobiDB-lite"/>
    </source>
</evidence>
<dbReference type="STRING" id="1324314.BVG16_29725"/>
<comment type="caution">
    <text evidence="5">The sequence shown here is derived from an EMBL/GenBank/DDBJ whole genome shotgun (WGS) entry which is preliminary data.</text>
</comment>
<evidence type="ECO:0000313" key="5">
    <source>
        <dbReference type="EMBL" id="OPA73260.1"/>
    </source>
</evidence>
<keyword evidence="6" id="KW-1185">Reference proteome</keyword>
<dbReference type="GO" id="GO:0003677">
    <property type="term" value="F:DNA binding"/>
    <property type="evidence" value="ECO:0007669"/>
    <property type="project" value="UniProtKB-UniRule"/>
</dbReference>
<gene>
    <name evidence="5" type="ORF">BVG16_29725</name>
</gene>
<feature type="domain" description="HTH tetR-type" evidence="4">
    <location>
        <begin position="13"/>
        <end position="73"/>
    </location>
</feature>
<sequence length="221" mass="26036">MPRKTTTTDRRIQKSKMALQESLLSLMQTNDFKEITITDIVLRANLNRGTFYKHYQYKEELLDEIVDDVITDLIASYREPYQHTDTFALKDLTSSAIKIFDHVEKNATFYTLVMKSRALSGFQIRIGNELKQLALQDLDNWQSNPDINYELYASYQAYAILGMIMEWIQDDYKYTAKYMAKQLLAFLQDRRMNTVYRTKRQMPHPTGLHQEGDRPDDIHAK</sequence>
<dbReference type="OrthoDB" id="9810250at2"/>
<feature type="compositionally biased region" description="Basic and acidic residues" evidence="3">
    <location>
        <begin position="210"/>
        <end position="221"/>
    </location>
</feature>
<dbReference type="InterPro" id="IPR001647">
    <property type="entry name" value="HTH_TetR"/>
</dbReference>
<dbReference type="AlphaFoldDB" id="A0A1T2X053"/>
<dbReference type="Gene3D" id="1.10.357.10">
    <property type="entry name" value="Tetracycline Repressor, domain 2"/>
    <property type="match status" value="1"/>
</dbReference>
<dbReference type="PANTHER" id="PTHR43479:SF7">
    <property type="entry name" value="TETR-FAMILY TRANSCRIPTIONAL REGULATOR"/>
    <property type="match status" value="1"/>
</dbReference>
<name>A0A1T2X053_9BACL</name>
<dbReference type="Pfam" id="PF00440">
    <property type="entry name" value="TetR_N"/>
    <property type="match status" value="1"/>
</dbReference>
<accession>A0A1T2X053</accession>
<dbReference type="InterPro" id="IPR050624">
    <property type="entry name" value="HTH-type_Tx_Regulator"/>
</dbReference>
<dbReference type="Proteomes" id="UP000190188">
    <property type="component" value="Unassembled WGS sequence"/>
</dbReference>
<feature type="DNA-binding region" description="H-T-H motif" evidence="2">
    <location>
        <begin position="36"/>
        <end position="55"/>
    </location>
</feature>
<dbReference type="Pfam" id="PF14278">
    <property type="entry name" value="TetR_C_8"/>
    <property type="match status" value="1"/>
</dbReference>
<evidence type="ECO:0000259" key="4">
    <source>
        <dbReference type="PROSITE" id="PS50977"/>
    </source>
</evidence>
<dbReference type="PANTHER" id="PTHR43479">
    <property type="entry name" value="ACREF/ENVCD OPERON REPRESSOR-RELATED"/>
    <property type="match status" value="1"/>
</dbReference>
<proteinExistence type="predicted"/>
<reference evidence="5 6" key="1">
    <citation type="submission" date="2017-01" db="EMBL/GenBank/DDBJ databases">
        <title>Genome analysis of Paenibacillus selenitrireducens ES3-24.</title>
        <authorList>
            <person name="Xu D."/>
            <person name="Yao R."/>
            <person name="Zheng S."/>
        </authorList>
    </citation>
    <scope>NUCLEOTIDE SEQUENCE [LARGE SCALE GENOMIC DNA]</scope>
    <source>
        <strain evidence="5 6">ES3-24</strain>
    </source>
</reference>
<evidence type="ECO:0000256" key="1">
    <source>
        <dbReference type="ARBA" id="ARBA00023125"/>
    </source>
</evidence>
<protein>
    <submittedName>
        <fullName evidence="5">TetR family transcriptional regulator</fullName>
    </submittedName>
</protein>
<dbReference type="SUPFAM" id="SSF46689">
    <property type="entry name" value="Homeodomain-like"/>
    <property type="match status" value="1"/>
</dbReference>
<dbReference type="InterPro" id="IPR039532">
    <property type="entry name" value="TetR_C_Firmicutes"/>
</dbReference>
<dbReference type="RefSeq" id="WP_078502829.1">
    <property type="nucleotide sequence ID" value="NZ_MSZX01000020.1"/>
</dbReference>
<evidence type="ECO:0000313" key="6">
    <source>
        <dbReference type="Proteomes" id="UP000190188"/>
    </source>
</evidence>